<dbReference type="AlphaFoldDB" id="A0A370BDZ7"/>
<dbReference type="InterPro" id="IPR051313">
    <property type="entry name" value="Bact_iron-sidero_bind"/>
</dbReference>
<evidence type="ECO:0000256" key="4">
    <source>
        <dbReference type="ARBA" id="ARBA00022729"/>
    </source>
</evidence>
<evidence type="ECO:0000313" key="7">
    <source>
        <dbReference type="Proteomes" id="UP000253741"/>
    </source>
</evidence>
<proteinExistence type="inferred from homology"/>
<evidence type="ECO:0000259" key="5">
    <source>
        <dbReference type="PROSITE" id="PS50983"/>
    </source>
</evidence>
<protein>
    <submittedName>
        <fullName evidence="6">Iron-siderophore ABC transporter substrate-binding protein</fullName>
    </submittedName>
</protein>
<dbReference type="Proteomes" id="UP000253741">
    <property type="component" value="Unassembled WGS sequence"/>
</dbReference>
<dbReference type="Pfam" id="PF01497">
    <property type="entry name" value="Peripla_BP_2"/>
    <property type="match status" value="1"/>
</dbReference>
<reference evidence="6 7" key="1">
    <citation type="submission" date="2018-07" db="EMBL/GenBank/DDBJ databases">
        <title>Streptomyces species from bats.</title>
        <authorList>
            <person name="Dunlap C."/>
        </authorList>
    </citation>
    <scope>NUCLEOTIDE SEQUENCE [LARGE SCALE GENOMIC DNA]</scope>
    <source>
        <strain evidence="6 7">AC230</strain>
    </source>
</reference>
<comment type="similarity">
    <text evidence="2">Belongs to the bacterial solute-binding protein 8 family.</text>
</comment>
<dbReference type="EMBL" id="QQNA01000003">
    <property type="protein sequence ID" value="RDG39997.1"/>
    <property type="molecule type" value="Genomic_DNA"/>
</dbReference>
<dbReference type="SUPFAM" id="SSF53807">
    <property type="entry name" value="Helical backbone' metal receptor"/>
    <property type="match status" value="1"/>
</dbReference>
<evidence type="ECO:0000256" key="1">
    <source>
        <dbReference type="ARBA" id="ARBA00004196"/>
    </source>
</evidence>
<dbReference type="PANTHER" id="PTHR30532:SF24">
    <property type="entry name" value="FERRIC ENTEROBACTIN-BINDING PERIPLASMIC PROTEIN FEPB"/>
    <property type="match status" value="1"/>
</dbReference>
<dbReference type="RefSeq" id="WP_114621706.1">
    <property type="nucleotide sequence ID" value="NZ_QQNA01000003.1"/>
</dbReference>
<evidence type="ECO:0000313" key="6">
    <source>
        <dbReference type="EMBL" id="RDG39997.1"/>
    </source>
</evidence>
<keyword evidence="4" id="KW-0732">Signal</keyword>
<dbReference type="OrthoDB" id="1846031at2"/>
<dbReference type="PROSITE" id="PS50983">
    <property type="entry name" value="FE_B12_PBP"/>
    <property type="match status" value="1"/>
</dbReference>
<dbReference type="Gene3D" id="3.40.50.1980">
    <property type="entry name" value="Nitrogenase molybdenum iron protein domain"/>
    <property type="match status" value="2"/>
</dbReference>
<dbReference type="GO" id="GO:1901678">
    <property type="term" value="P:iron coordination entity transport"/>
    <property type="evidence" value="ECO:0007669"/>
    <property type="project" value="UniProtKB-ARBA"/>
</dbReference>
<dbReference type="InterPro" id="IPR002491">
    <property type="entry name" value="ABC_transptr_periplasmic_BD"/>
</dbReference>
<sequence>MSSQQPLSTPPRRTSRRAAPAAWAVLTALVVGLLAACGSSSSDSDDTSSDGPSAASGAFPVKVATKFGDITVPKQPTRVVALGWGDAEATLALGVRPVGASDWLAFGGDGVGPWAEGLYKKSPTMIGTLEPEFEKIAALKPDLILDTKSSGAQERYDTLSKIAPTIGVPKGGEQYKISWDKQTRMISAALGVPDKGKELISETERKFKESAAAHPEFKGKTITVGSRTGSAWGAYVHGTGRVDFVERLGFKNNPAVEAKAGDSFSITISRENLDLLDADLTVMAPIGIDAKKISDDPLYQAVPSVKAGHSVVFDDETLSSAFATDSVLSVAYALEKVVPLFAAPLK</sequence>
<evidence type="ECO:0000256" key="2">
    <source>
        <dbReference type="ARBA" id="ARBA00008814"/>
    </source>
</evidence>
<gene>
    <name evidence="6" type="ORF">DVH02_00780</name>
</gene>
<name>A0A370BDZ7_9ACTN</name>
<keyword evidence="3" id="KW-0813">Transport</keyword>
<comment type="caution">
    <text evidence="6">The sequence shown here is derived from an EMBL/GenBank/DDBJ whole genome shotgun (WGS) entry which is preliminary data.</text>
</comment>
<comment type="subcellular location">
    <subcellularLocation>
        <location evidence="1">Cell envelope</location>
    </subcellularLocation>
</comment>
<feature type="domain" description="Fe/B12 periplasmic-binding" evidence="5">
    <location>
        <begin position="78"/>
        <end position="345"/>
    </location>
</feature>
<organism evidence="6 7">
    <name type="scientific">Streptomyces corynorhini</name>
    <dbReference type="NCBI Taxonomy" id="2282652"/>
    <lineage>
        <taxon>Bacteria</taxon>
        <taxon>Bacillati</taxon>
        <taxon>Actinomycetota</taxon>
        <taxon>Actinomycetes</taxon>
        <taxon>Kitasatosporales</taxon>
        <taxon>Streptomycetaceae</taxon>
        <taxon>Streptomyces</taxon>
    </lineage>
</organism>
<accession>A0A370BDZ7</accession>
<keyword evidence="7" id="KW-1185">Reference proteome</keyword>
<evidence type="ECO:0000256" key="3">
    <source>
        <dbReference type="ARBA" id="ARBA00022448"/>
    </source>
</evidence>
<dbReference type="PANTHER" id="PTHR30532">
    <property type="entry name" value="IRON III DICITRATE-BINDING PERIPLASMIC PROTEIN"/>
    <property type="match status" value="1"/>
</dbReference>
<dbReference type="CDD" id="cd01146">
    <property type="entry name" value="FhuD"/>
    <property type="match status" value="1"/>
</dbReference>
<dbReference type="GO" id="GO:0030288">
    <property type="term" value="C:outer membrane-bounded periplasmic space"/>
    <property type="evidence" value="ECO:0007669"/>
    <property type="project" value="TreeGrafter"/>
</dbReference>